<dbReference type="RefSeq" id="WP_146798072.1">
    <property type="nucleotide sequence ID" value="NZ_VOLP01000005.1"/>
</dbReference>
<dbReference type="OrthoDB" id="6228572at2"/>
<proteinExistence type="predicted"/>
<dbReference type="Proteomes" id="UP000321525">
    <property type="component" value="Unassembled WGS sequence"/>
</dbReference>
<organism evidence="2 4">
    <name type="scientific">Colwellia hornerae</name>
    <dbReference type="NCBI Taxonomy" id="89402"/>
    <lineage>
        <taxon>Bacteria</taxon>
        <taxon>Pseudomonadati</taxon>
        <taxon>Pseudomonadota</taxon>
        <taxon>Gammaproteobacteria</taxon>
        <taxon>Alteromonadales</taxon>
        <taxon>Colwelliaceae</taxon>
        <taxon>Colwellia</taxon>
    </lineage>
</organism>
<comment type="caution">
    <text evidence="2">The sequence shown here is derived from an EMBL/GenBank/DDBJ whole genome shotgun (WGS) entry which is preliminary data.</text>
</comment>
<evidence type="ECO:0000313" key="4">
    <source>
        <dbReference type="Proteomes" id="UP000321917"/>
    </source>
</evidence>
<dbReference type="Proteomes" id="UP000321917">
    <property type="component" value="Unassembled WGS sequence"/>
</dbReference>
<evidence type="ECO:0000313" key="3">
    <source>
        <dbReference type="Proteomes" id="UP000321525"/>
    </source>
</evidence>
<sequence length="91" mass="10399">MKLFSWFIKANKQVKAAQEELSTITTEVVIKTTDEEMKTFNNNTMWPIAKVKTTTMIIKKPNKKMNTSQSTKKYETNTKGAKPFIITIPLG</sequence>
<gene>
    <name evidence="1" type="ORF">ESZ26_03430</name>
    <name evidence="2" type="ORF">ESZ27_16490</name>
</gene>
<keyword evidence="3" id="KW-1185">Reference proteome</keyword>
<reference evidence="2 4" key="1">
    <citation type="submission" date="2019-07" db="EMBL/GenBank/DDBJ databases">
        <title>Genomes of sea-ice associated Colwellia species.</title>
        <authorList>
            <person name="Bowman J.P."/>
        </authorList>
    </citation>
    <scope>NUCLEOTIDE SEQUENCE [LARGE SCALE GENOMIC DNA]</scope>
    <source>
        <strain evidence="1 3">ACAM 607</strain>
        <strain evidence="2 4">IC036</strain>
    </source>
</reference>
<dbReference type="AlphaFoldDB" id="A0A5C6Q3U7"/>
<evidence type="ECO:0000313" key="2">
    <source>
        <dbReference type="EMBL" id="TWX63519.1"/>
    </source>
</evidence>
<evidence type="ECO:0000313" key="1">
    <source>
        <dbReference type="EMBL" id="TWX62043.1"/>
    </source>
</evidence>
<dbReference type="EMBL" id="VOLQ01000042">
    <property type="protein sequence ID" value="TWX63519.1"/>
    <property type="molecule type" value="Genomic_DNA"/>
</dbReference>
<protein>
    <submittedName>
        <fullName evidence="2">Uncharacterized protein</fullName>
    </submittedName>
</protein>
<accession>A0A5C6Q3U7</accession>
<dbReference type="EMBL" id="VOLR01000004">
    <property type="protein sequence ID" value="TWX62043.1"/>
    <property type="molecule type" value="Genomic_DNA"/>
</dbReference>
<name>A0A5C6Q3U7_9GAMM</name>